<dbReference type="InterPro" id="IPR003598">
    <property type="entry name" value="Ig_sub2"/>
</dbReference>
<feature type="domain" description="Ig-like" evidence="9">
    <location>
        <begin position="194"/>
        <end position="284"/>
    </location>
</feature>
<evidence type="ECO:0000256" key="7">
    <source>
        <dbReference type="ARBA" id="ARBA00038361"/>
    </source>
</evidence>
<dbReference type="InterPro" id="IPR003599">
    <property type="entry name" value="Ig_sub"/>
</dbReference>
<evidence type="ECO:0000256" key="1">
    <source>
        <dbReference type="ARBA" id="ARBA00004479"/>
    </source>
</evidence>
<gene>
    <name evidence="10" type="primary">LOC115436093</name>
</gene>
<evidence type="ECO:0000256" key="8">
    <source>
        <dbReference type="SAM" id="Phobius"/>
    </source>
</evidence>
<evidence type="ECO:0000256" key="2">
    <source>
        <dbReference type="ARBA" id="ARBA00022692"/>
    </source>
</evidence>
<dbReference type="Pfam" id="PF13927">
    <property type="entry name" value="Ig_3"/>
    <property type="match status" value="2"/>
</dbReference>
<dbReference type="GO" id="GO:0033691">
    <property type="term" value="F:sialic acid binding"/>
    <property type="evidence" value="ECO:0007669"/>
    <property type="project" value="TreeGrafter"/>
</dbReference>
<dbReference type="GO" id="GO:0030246">
    <property type="term" value="F:carbohydrate binding"/>
    <property type="evidence" value="ECO:0007669"/>
    <property type="project" value="UniProtKB-KW"/>
</dbReference>
<evidence type="ECO:0000256" key="6">
    <source>
        <dbReference type="ARBA" id="ARBA00023136"/>
    </source>
</evidence>
<dbReference type="InterPro" id="IPR007110">
    <property type="entry name" value="Ig-like_dom"/>
</dbReference>
<dbReference type="SUPFAM" id="SSF48726">
    <property type="entry name" value="Immunoglobulin"/>
    <property type="match status" value="5"/>
</dbReference>
<organism evidence="10 11">
    <name type="scientific">Sphaeramia orbicularis</name>
    <name type="common">orbiculate cardinalfish</name>
    <dbReference type="NCBI Taxonomy" id="375764"/>
    <lineage>
        <taxon>Eukaryota</taxon>
        <taxon>Metazoa</taxon>
        <taxon>Chordata</taxon>
        <taxon>Craniata</taxon>
        <taxon>Vertebrata</taxon>
        <taxon>Euteleostomi</taxon>
        <taxon>Actinopterygii</taxon>
        <taxon>Neopterygii</taxon>
        <taxon>Teleostei</taxon>
        <taxon>Neoteleostei</taxon>
        <taxon>Acanthomorphata</taxon>
        <taxon>Gobiaria</taxon>
        <taxon>Kurtiformes</taxon>
        <taxon>Apogonoidei</taxon>
        <taxon>Apogonidae</taxon>
        <taxon>Apogoninae</taxon>
        <taxon>Sphaeramia</taxon>
    </lineage>
</organism>
<accession>A0A673A2M2</accession>
<evidence type="ECO:0000313" key="11">
    <source>
        <dbReference type="Proteomes" id="UP000472271"/>
    </source>
</evidence>
<dbReference type="PROSITE" id="PS50835">
    <property type="entry name" value="IG_LIKE"/>
    <property type="match status" value="3"/>
</dbReference>
<dbReference type="InterPro" id="IPR013783">
    <property type="entry name" value="Ig-like_fold"/>
</dbReference>
<reference evidence="10" key="1">
    <citation type="submission" date="2019-06" db="EMBL/GenBank/DDBJ databases">
        <authorList>
            <consortium name="Wellcome Sanger Institute Data Sharing"/>
        </authorList>
    </citation>
    <scope>NUCLEOTIDE SEQUENCE [LARGE SCALE GENOMIC DNA]</scope>
</reference>
<dbReference type="SMART" id="SM00408">
    <property type="entry name" value="IGc2"/>
    <property type="match status" value="2"/>
</dbReference>
<sequence length="646" mass="71484">MFDTCALLFGQNLLHISQGFIVTEDEQATFFNIRVKMFVLIWSILLCLVTASSADPGASAMTELQCFFGFCISLSEGEITADAGLCAVIHCSFTFAPDFEVSSAAWYKCNQSEIACREIFHSKKNKVQLHFRGRVSLLEPDLNQRNCSIIINDLDQSDSGTYQLRVNGSRNKGPYEFTFKPKASVSVKALTQKPTVEVPALTEGQQTTLTCTAPGLCSGSDPIITWTWRRSAEDDSYITGNITTTHGRNSSLTFTPSAKHHSTEVTCKVNFRGNKSTQETVTLNVTYVKEMKMTENISVKERDTLNLTCSIDSFPPALVMWQKPFGKNVQNVIEVNLQNDTELLNRTETTIQVDTGSATVIIYNVTAEHSGQYICTVEYINNTLMGKVDVKVIYMREPVITGDRRVKRGDVLNLTCSFDSFPPSVIIWAKLGPSGTNTNLQNDTGSATLVIHDMTADDSGQYMCTGQYQGKTSTAYVDITVFLLPEILKSSGCVSWSEVLTCVCVSEGLPLPTITWPLLDKHTEYSGTYTVSKYTINRTITVKVKELSSTDVQCVSTNEYGEAVENLIIRTSEKSFAQENGGFSAILLTVTVVSLIVNILLIVCLIFLWNSRKKLKQNQEDQTYLTLSKRDISPDVVAQQVSASVD</sequence>
<keyword evidence="11" id="KW-1185">Reference proteome</keyword>
<dbReference type="InParanoid" id="A0A673A2M2"/>
<keyword evidence="4" id="KW-0130">Cell adhesion</keyword>
<dbReference type="SMART" id="SM00409">
    <property type="entry name" value="IG"/>
    <property type="match status" value="4"/>
</dbReference>
<keyword evidence="6 8" id="KW-0472">Membrane</keyword>
<keyword evidence="2 8" id="KW-0812">Transmembrane</keyword>
<feature type="domain" description="Ig-like" evidence="9">
    <location>
        <begin position="286"/>
        <end position="391"/>
    </location>
</feature>
<dbReference type="InterPro" id="IPR036179">
    <property type="entry name" value="Ig-like_dom_sf"/>
</dbReference>
<reference evidence="10" key="2">
    <citation type="submission" date="2025-08" db="UniProtKB">
        <authorList>
            <consortium name="Ensembl"/>
        </authorList>
    </citation>
    <scope>IDENTIFICATION</scope>
</reference>
<dbReference type="GO" id="GO:0007155">
    <property type="term" value="P:cell adhesion"/>
    <property type="evidence" value="ECO:0007669"/>
    <property type="project" value="UniProtKB-KW"/>
</dbReference>
<evidence type="ECO:0000256" key="4">
    <source>
        <dbReference type="ARBA" id="ARBA00022889"/>
    </source>
</evidence>
<comment type="subcellular location">
    <subcellularLocation>
        <location evidence="1">Membrane</location>
        <topology evidence="1">Single-pass type I membrane protein</topology>
    </subcellularLocation>
</comment>
<keyword evidence="3" id="KW-0430">Lectin</keyword>
<feature type="domain" description="Ig-like" evidence="9">
    <location>
        <begin position="398"/>
        <end position="480"/>
    </location>
</feature>
<dbReference type="AlphaFoldDB" id="A0A673A2M2"/>
<dbReference type="SMART" id="SM00406">
    <property type="entry name" value="IGv"/>
    <property type="match status" value="2"/>
</dbReference>
<dbReference type="Gene3D" id="2.60.40.10">
    <property type="entry name" value="Immunoglobulins"/>
    <property type="match status" value="5"/>
</dbReference>
<dbReference type="PANTHER" id="PTHR12035">
    <property type="entry name" value="SIALIC ACID BINDING IMMUNOGLOBULIN-LIKE LECTIN"/>
    <property type="match status" value="1"/>
</dbReference>
<evidence type="ECO:0000259" key="9">
    <source>
        <dbReference type="PROSITE" id="PS50835"/>
    </source>
</evidence>
<keyword evidence="5 8" id="KW-1133">Transmembrane helix</keyword>
<evidence type="ECO:0000256" key="3">
    <source>
        <dbReference type="ARBA" id="ARBA00022734"/>
    </source>
</evidence>
<dbReference type="Proteomes" id="UP000472271">
    <property type="component" value="Chromosome 16"/>
</dbReference>
<dbReference type="Ensembl" id="ENSSORT00005024158.1">
    <property type="protein sequence ID" value="ENSSORP00005023479.1"/>
    <property type="gene ID" value="ENSSORG00005011371.1"/>
</dbReference>
<proteinExistence type="inferred from homology"/>
<dbReference type="InterPro" id="IPR051036">
    <property type="entry name" value="SIGLEC"/>
</dbReference>
<protein>
    <submittedName>
        <fullName evidence="10">Sialic acid-binding Ig-like lectin 13</fullName>
    </submittedName>
</protein>
<reference evidence="10" key="3">
    <citation type="submission" date="2025-09" db="UniProtKB">
        <authorList>
            <consortium name="Ensembl"/>
        </authorList>
    </citation>
    <scope>IDENTIFICATION</scope>
</reference>
<dbReference type="CDD" id="cd00096">
    <property type="entry name" value="Ig"/>
    <property type="match status" value="2"/>
</dbReference>
<dbReference type="PANTHER" id="PTHR12035:SF128">
    <property type="entry name" value="BRANCHED CHAIN KETO ACID DEHYDROGENASE E1 SUBUNIT BETA,-LIKE-RELATED"/>
    <property type="match status" value="1"/>
</dbReference>
<feature type="transmembrane region" description="Helical" evidence="8">
    <location>
        <begin position="583"/>
        <end position="609"/>
    </location>
</feature>
<comment type="similarity">
    <text evidence="7">Belongs to the immunoglobulin superfamily. SIGLEC (sialic acid binding Ig-like lectin) family.</text>
</comment>
<evidence type="ECO:0000313" key="10">
    <source>
        <dbReference type="Ensembl" id="ENSSORP00005023479.1"/>
    </source>
</evidence>
<dbReference type="GO" id="GO:0005886">
    <property type="term" value="C:plasma membrane"/>
    <property type="evidence" value="ECO:0007669"/>
    <property type="project" value="TreeGrafter"/>
</dbReference>
<dbReference type="Pfam" id="PF07686">
    <property type="entry name" value="V-set"/>
    <property type="match status" value="1"/>
</dbReference>
<dbReference type="InterPro" id="IPR013106">
    <property type="entry name" value="Ig_V-set"/>
</dbReference>
<name>A0A673A2M2_9TELE</name>
<evidence type="ECO:0000256" key="5">
    <source>
        <dbReference type="ARBA" id="ARBA00022989"/>
    </source>
</evidence>